<comment type="similarity">
    <text evidence="7">Belongs to the MptA/B family.</text>
</comment>
<feature type="transmembrane region" description="Helical" evidence="9">
    <location>
        <begin position="361"/>
        <end position="379"/>
    </location>
</feature>
<reference evidence="10 11" key="1">
    <citation type="submission" date="2019-07" db="EMBL/GenBank/DDBJ databases">
        <title>Microlunatus dokdonensis sp. nov. isolated from the rhizospheric soil of the wild plant Elymus tsukushiensis.</title>
        <authorList>
            <person name="Ghim S.-Y."/>
            <person name="Hwang Y.-J."/>
            <person name="Son J.-S."/>
            <person name="Shin J.-H."/>
        </authorList>
    </citation>
    <scope>NUCLEOTIDE SEQUENCE [LARGE SCALE GENOMIC DNA]</scope>
    <source>
        <strain evidence="10 11">KUDC0627</strain>
    </source>
</reference>
<evidence type="ECO:0000256" key="4">
    <source>
        <dbReference type="ARBA" id="ARBA00022692"/>
    </source>
</evidence>
<feature type="region of interest" description="Disordered" evidence="8">
    <location>
        <begin position="572"/>
        <end position="595"/>
    </location>
</feature>
<feature type="transmembrane region" description="Helical" evidence="9">
    <location>
        <begin position="163"/>
        <end position="190"/>
    </location>
</feature>
<evidence type="ECO:0000313" key="10">
    <source>
        <dbReference type="EMBL" id="QDP94946.1"/>
    </source>
</evidence>
<evidence type="ECO:0000256" key="3">
    <source>
        <dbReference type="ARBA" id="ARBA00022679"/>
    </source>
</evidence>
<dbReference type="RefSeq" id="WP_143984931.1">
    <property type="nucleotide sequence ID" value="NZ_CP041692.1"/>
</dbReference>
<feature type="compositionally biased region" description="Basic and acidic residues" evidence="8">
    <location>
        <begin position="585"/>
        <end position="595"/>
    </location>
</feature>
<keyword evidence="4 9" id="KW-0812">Transmembrane</keyword>
<feature type="compositionally biased region" description="Basic and acidic residues" evidence="8">
    <location>
        <begin position="34"/>
        <end position="48"/>
    </location>
</feature>
<feature type="transmembrane region" description="Helical" evidence="9">
    <location>
        <begin position="503"/>
        <end position="530"/>
    </location>
</feature>
<feature type="compositionally biased region" description="Basic and acidic residues" evidence="8">
    <location>
        <begin position="10"/>
        <end position="25"/>
    </location>
</feature>
<feature type="transmembrane region" description="Helical" evidence="9">
    <location>
        <begin position="253"/>
        <end position="275"/>
    </location>
</feature>
<dbReference type="InterPro" id="IPR049829">
    <property type="entry name" value="MptA/B-like"/>
</dbReference>
<dbReference type="AlphaFoldDB" id="A0A516PUS2"/>
<dbReference type="EMBL" id="CP041692">
    <property type="protein sequence ID" value="QDP94946.1"/>
    <property type="molecule type" value="Genomic_DNA"/>
</dbReference>
<feature type="region of interest" description="Disordered" evidence="8">
    <location>
        <begin position="1"/>
        <end position="57"/>
    </location>
</feature>
<feature type="transmembrane region" description="Helical" evidence="9">
    <location>
        <begin position="78"/>
        <end position="107"/>
    </location>
</feature>
<dbReference type="Pfam" id="PF26314">
    <property type="entry name" value="MptA_B_family"/>
    <property type="match status" value="1"/>
</dbReference>
<evidence type="ECO:0000313" key="11">
    <source>
        <dbReference type="Proteomes" id="UP000319263"/>
    </source>
</evidence>
<protein>
    <recommendedName>
        <fullName evidence="12">Alpha-1,6-mannosyltransferase</fullName>
    </recommendedName>
</protein>
<gene>
    <name evidence="10" type="ORF">FOE78_02570</name>
</gene>
<keyword evidence="11" id="KW-1185">Reference proteome</keyword>
<dbReference type="GO" id="GO:0016757">
    <property type="term" value="F:glycosyltransferase activity"/>
    <property type="evidence" value="ECO:0007669"/>
    <property type="project" value="UniProtKB-KW"/>
</dbReference>
<evidence type="ECO:0000256" key="2">
    <source>
        <dbReference type="ARBA" id="ARBA00022676"/>
    </source>
</evidence>
<evidence type="ECO:0000256" key="8">
    <source>
        <dbReference type="SAM" id="MobiDB-lite"/>
    </source>
</evidence>
<sequence length="595" mass="64609">MAKLAGTGESDDRARARGGVDHEDVVETDLAAGLDDRVGRGHPTDHDAALPSSSESVSGTDVATLRYRPTRWNRDHRVGLIGITGATLLCLIVGALGPSVVTIKLSPRDGFLPPWYLPKGIVHPNEWLVSVMIWVAIGIGGIGLWVCLRALADGWRPRVRRLITLGIGLVTATILVPPLTSADVLMYAAYGRLQVIGRSPYETTPMEIFSSQYDPVMHWAERPWTNTPSVYGPITSWTQWLANVLGGTNMHDIVFWLQVLSALPFVLACLGIIFIARNADPERLARAALLTICNPLLIWAVVAGAHNEAMSAVFAVAGLIFIRKSPFLAGLGVGLAGCAKLSIGLWGIAMLWAYRRQPKQLLKICAGAAIPMILAYGFWEPNALFQVLRNGGYIGTGTWVAPLYSLSVQLFGHTAGKIVVGVLSYLLLPLVIFALSKVLPWQAAPGTPTGVDPKTDPMTVALRTAIVLGAAWVCTAMYSLSWYDLMIWLPLGLVAGGKLDRLLILRGVALSAAYVPGRAIEFGASLGFVAARFRDIVSPAAQILVLIAIFIWWKYPDREPLWRFWRDREDRSNADAQLTPVPAADEDHQQRVAAS</sequence>
<proteinExistence type="inferred from homology"/>
<feature type="transmembrane region" description="Helical" evidence="9">
    <location>
        <begin position="418"/>
        <end position="440"/>
    </location>
</feature>
<evidence type="ECO:0000256" key="6">
    <source>
        <dbReference type="ARBA" id="ARBA00023136"/>
    </source>
</evidence>
<keyword evidence="6 9" id="KW-0472">Membrane</keyword>
<feature type="transmembrane region" description="Helical" evidence="9">
    <location>
        <begin position="127"/>
        <end position="151"/>
    </location>
</feature>
<dbReference type="NCBIfam" id="NF038066">
    <property type="entry name" value="MptB"/>
    <property type="match status" value="1"/>
</dbReference>
<organism evidence="10 11">
    <name type="scientific">Microlunatus elymi</name>
    <dbReference type="NCBI Taxonomy" id="2596828"/>
    <lineage>
        <taxon>Bacteria</taxon>
        <taxon>Bacillati</taxon>
        <taxon>Actinomycetota</taxon>
        <taxon>Actinomycetes</taxon>
        <taxon>Propionibacteriales</taxon>
        <taxon>Propionibacteriaceae</taxon>
        <taxon>Microlunatus</taxon>
    </lineage>
</organism>
<evidence type="ECO:0000256" key="9">
    <source>
        <dbReference type="SAM" id="Phobius"/>
    </source>
</evidence>
<dbReference type="GO" id="GO:0016020">
    <property type="term" value="C:membrane"/>
    <property type="evidence" value="ECO:0007669"/>
    <property type="project" value="UniProtKB-SubCell"/>
</dbReference>
<evidence type="ECO:0008006" key="12">
    <source>
        <dbReference type="Google" id="ProtNLM"/>
    </source>
</evidence>
<dbReference type="OrthoDB" id="5242303at2"/>
<accession>A0A516PUS2</accession>
<evidence type="ECO:0000256" key="1">
    <source>
        <dbReference type="ARBA" id="ARBA00004141"/>
    </source>
</evidence>
<keyword evidence="5 9" id="KW-1133">Transmembrane helix</keyword>
<feature type="transmembrane region" description="Helical" evidence="9">
    <location>
        <begin position="536"/>
        <end position="553"/>
    </location>
</feature>
<evidence type="ECO:0000256" key="5">
    <source>
        <dbReference type="ARBA" id="ARBA00022989"/>
    </source>
</evidence>
<keyword evidence="2" id="KW-0328">Glycosyltransferase</keyword>
<comment type="subcellular location">
    <subcellularLocation>
        <location evidence="1">Membrane</location>
        <topology evidence="1">Multi-pass membrane protein</topology>
    </subcellularLocation>
</comment>
<dbReference type="KEGG" id="mik:FOE78_02570"/>
<evidence type="ECO:0000256" key="7">
    <source>
        <dbReference type="ARBA" id="ARBA00043987"/>
    </source>
</evidence>
<feature type="transmembrane region" description="Helical" evidence="9">
    <location>
        <begin position="460"/>
        <end position="483"/>
    </location>
</feature>
<feature type="transmembrane region" description="Helical" evidence="9">
    <location>
        <begin position="391"/>
        <end position="411"/>
    </location>
</feature>
<feature type="transmembrane region" description="Helical" evidence="9">
    <location>
        <begin position="328"/>
        <end position="354"/>
    </location>
</feature>
<name>A0A516PUS2_9ACTN</name>
<keyword evidence="3" id="KW-0808">Transferase</keyword>
<dbReference type="Proteomes" id="UP000319263">
    <property type="component" value="Chromosome"/>
</dbReference>